<dbReference type="SUPFAM" id="SSF54211">
    <property type="entry name" value="Ribosomal protein S5 domain 2-like"/>
    <property type="match status" value="1"/>
</dbReference>
<dbReference type="SUPFAM" id="SSF55060">
    <property type="entry name" value="GHMP Kinase, C-terminal domain"/>
    <property type="match status" value="1"/>
</dbReference>
<keyword evidence="4" id="KW-0689">Ribosomal protein</keyword>
<dbReference type="GO" id="GO:0005840">
    <property type="term" value="C:ribosome"/>
    <property type="evidence" value="ECO:0007669"/>
    <property type="project" value="UniProtKB-KW"/>
</dbReference>
<dbReference type="GO" id="GO:0005524">
    <property type="term" value="F:ATP binding"/>
    <property type="evidence" value="ECO:0007669"/>
    <property type="project" value="UniProtKB-KW"/>
</dbReference>
<sequence>MKQQQKKIPLKKTKLFDHHQVIHIQDIYKNLHNIEKDKRALKYVSVLDRYKKQYGEEPEYFIRAPAIAKIFGEQTLCGSGYNRLSFPLEQDIIIAVGKSEKVQQLNVQHMQQTLYPQQTFEINHVQEFKLKKQDNNNNNNQVQVQLQDVEKVGDQQEKEKIIAQNMTVFYNLFLIGYKSAFTGVDPSSLVGINYMIDLNFPYNQGLGFSNAYTVAVALASLAINKHVKPNYDILLYQLQKYKKEVVQDMQTNDPDGLEQLQCLTGESNTLNYFDWKEKQMKEVNFPELDTKQGNNMVFIIVDSLTEKVKVMSQGHRIDKRMFELRAGIYMILQSQEADLKQQFKNLRSVAQHLSFEVEEMIECVNTYIKQDEYTAKQIEEFLQIPLVDICMDLPNIEHVINNNQTFNIKKVLLHYLEEEIIAQKVIKLLENEELEGIKKWEKLGQLMNDSYKSQKNNLKCASENIQKLVDLMKQLGCQGAKILGKGWDGLVIGLVQESKVEKTLEFLMDEYYLKKENKLALTDDIDYLQFKSYPSCGAKLLDPQYEIWSM</sequence>
<proteinExistence type="predicted"/>
<comment type="caution">
    <text evidence="4">The sequence shown here is derived from an EMBL/GenBank/DDBJ whole genome shotgun (WGS) entry which is preliminary data.</text>
</comment>
<dbReference type="GO" id="GO:0004335">
    <property type="term" value="F:galactokinase activity"/>
    <property type="evidence" value="ECO:0007669"/>
    <property type="project" value="TreeGrafter"/>
</dbReference>
<keyword evidence="1" id="KW-0547">Nucleotide-binding</keyword>
<dbReference type="InterPro" id="IPR013750">
    <property type="entry name" value="GHMP_kinase_C_dom"/>
</dbReference>
<keyword evidence="4" id="KW-0687">Ribonucleoprotein</keyword>
<dbReference type="Gene3D" id="3.30.70.3170">
    <property type="match status" value="1"/>
</dbReference>
<accession>A0A0V0QHG9</accession>
<dbReference type="InterPro" id="IPR036554">
    <property type="entry name" value="GHMP_kinase_C_sf"/>
</dbReference>
<dbReference type="InterPro" id="IPR006206">
    <property type="entry name" value="Mevalonate/galactokinase"/>
</dbReference>
<organism evidence="4 5">
    <name type="scientific">Pseudocohnilembus persalinus</name>
    <name type="common">Ciliate</name>
    <dbReference type="NCBI Taxonomy" id="266149"/>
    <lineage>
        <taxon>Eukaryota</taxon>
        <taxon>Sar</taxon>
        <taxon>Alveolata</taxon>
        <taxon>Ciliophora</taxon>
        <taxon>Intramacronucleata</taxon>
        <taxon>Oligohymenophorea</taxon>
        <taxon>Scuticociliatia</taxon>
        <taxon>Philasterida</taxon>
        <taxon>Pseudocohnilembidae</taxon>
        <taxon>Pseudocohnilembus</taxon>
    </lineage>
</organism>
<name>A0A0V0QHG9_PSEPJ</name>
<dbReference type="InterPro" id="IPR020568">
    <property type="entry name" value="Ribosomal_Su5_D2-typ_SF"/>
</dbReference>
<dbReference type="Gene3D" id="3.30.230.10">
    <property type="match status" value="1"/>
</dbReference>
<evidence type="ECO:0000259" key="3">
    <source>
        <dbReference type="Pfam" id="PF08544"/>
    </source>
</evidence>
<evidence type="ECO:0000313" key="4">
    <source>
        <dbReference type="EMBL" id="KRX01671.1"/>
    </source>
</evidence>
<dbReference type="GO" id="GO:0006012">
    <property type="term" value="P:galactose metabolic process"/>
    <property type="evidence" value="ECO:0007669"/>
    <property type="project" value="TreeGrafter"/>
</dbReference>
<protein>
    <submittedName>
        <fullName evidence="4">Ribosomal protein S5 domain 2-type fold</fullName>
    </submittedName>
</protein>
<evidence type="ECO:0000256" key="1">
    <source>
        <dbReference type="ARBA" id="ARBA00022741"/>
    </source>
</evidence>
<dbReference type="Pfam" id="PF08544">
    <property type="entry name" value="GHMP_kinases_C"/>
    <property type="match status" value="1"/>
</dbReference>
<keyword evidence="5" id="KW-1185">Reference proteome</keyword>
<dbReference type="OrthoDB" id="187738at2759"/>
<dbReference type="Gene3D" id="1.20.1440.340">
    <property type="match status" value="1"/>
</dbReference>
<dbReference type="AlphaFoldDB" id="A0A0V0QHG9"/>
<dbReference type="OMA" id="TDMINIM"/>
<evidence type="ECO:0000256" key="2">
    <source>
        <dbReference type="ARBA" id="ARBA00022840"/>
    </source>
</evidence>
<dbReference type="PIRSF" id="PIRSF000530">
    <property type="entry name" value="Galactokinase"/>
    <property type="match status" value="1"/>
</dbReference>
<evidence type="ECO:0000313" key="5">
    <source>
        <dbReference type="Proteomes" id="UP000054937"/>
    </source>
</evidence>
<dbReference type="PANTHER" id="PTHR10457:SF7">
    <property type="entry name" value="GALACTOKINASE-RELATED"/>
    <property type="match status" value="1"/>
</dbReference>
<feature type="domain" description="GHMP kinase C-terminal" evidence="3">
    <location>
        <begin position="437"/>
        <end position="507"/>
    </location>
</feature>
<reference evidence="4 5" key="1">
    <citation type="journal article" date="2015" name="Sci. Rep.">
        <title>Genome of the facultative scuticociliatosis pathogen Pseudocohnilembus persalinus provides insight into its virulence through horizontal gene transfer.</title>
        <authorList>
            <person name="Xiong J."/>
            <person name="Wang G."/>
            <person name="Cheng J."/>
            <person name="Tian M."/>
            <person name="Pan X."/>
            <person name="Warren A."/>
            <person name="Jiang C."/>
            <person name="Yuan D."/>
            <person name="Miao W."/>
        </authorList>
    </citation>
    <scope>NUCLEOTIDE SEQUENCE [LARGE SCALE GENOMIC DNA]</scope>
    <source>
        <strain evidence="4">36N120E</strain>
    </source>
</reference>
<dbReference type="InParanoid" id="A0A0V0QHG9"/>
<dbReference type="GO" id="GO:0005829">
    <property type="term" value="C:cytosol"/>
    <property type="evidence" value="ECO:0007669"/>
    <property type="project" value="TreeGrafter"/>
</dbReference>
<dbReference type="PANTHER" id="PTHR10457">
    <property type="entry name" value="MEVALONATE KINASE/GALACTOKINASE"/>
    <property type="match status" value="1"/>
</dbReference>
<dbReference type="Proteomes" id="UP000054937">
    <property type="component" value="Unassembled WGS sequence"/>
</dbReference>
<keyword evidence="2" id="KW-0067">ATP-binding</keyword>
<dbReference type="InterPro" id="IPR014721">
    <property type="entry name" value="Ribsml_uS5_D2-typ_fold_subgr"/>
</dbReference>
<dbReference type="EMBL" id="LDAU01000167">
    <property type="protein sequence ID" value="KRX01671.1"/>
    <property type="molecule type" value="Genomic_DNA"/>
</dbReference>
<gene>
    <name evidence="4" type="ORF">PPERSA_00438</name>
</gene>